<evidence type="ECO:0000256" key="3">
    <source>
        <dbReference type="ARBA" id="ARBA00022771"/>
    </source>
</evidence>
<dbReference type="InterPro" id="IPR019786">
    <property type="entry name" value="Zinc_finger_PHD-type_CS"/>
</dbReference>
<feature type="region of interest" description="Disordered" evidence="7">
    <location>
        <begin position="81"/>
        <end position="271"/>
    </location>
</feature>
<dbReference type="GO" id="GO:0005634">
    <property type="term" value="C:nucleus"/>
    <property type="evidence" value="ECO:0007669"/>
    <property type="project" value="UniProtKB-SubCell"/>
</dbReference>
<name>A0AAX6N0H2_9PEZI</name>
<evidence type="ECO:0000259" key="8">
    <source>
        <dbReference type="PROSITE" id="PS50016"/>
    </source>
</evidence>
<dbReference type="CDD" id="cd15502">
    <property type="entry name" value="PHD_Phf1p_Phf2p_like"/>
    <property type="match status" value="1"/>
</dbReference>
<dbReference type="GO" id="GO:0045814">
    <property type="term" value="P:negative regulation of gene expression, epigenetic"/>
    <property type="evidence" value="ECO:0007669"/>
    <property type="project" value="TreeGrafter"/>
</dbReference>
<dbReference type="GO" id="GO:0003682">
    <property type="term" value="F:chromatin binding"/>
    <property type="evidence" value="ECO:0007669"/>
    <property type="project" value="TreeGrafter"/>
</dbReference>
<feature type="compositionally biased region" description="Basic and acidic residues" evidence="7">
    <location>
        <begin position="101"/>
        <end position="112"/>
    </location>
</feature>
<evidence type="ECO:0000256" key="4">
    <source>
        <dbReference type="ARBA" id="ARBA00022833"/>
    </source>
</evidence>
<comment type="caution">
    <text evidence="9">The sequence shown here is derived from an EMBL/GenBank/DDBJ whole genome shotgun (WGS) entry which is preliminary data.</text>
</comment>
<organism evidence="9 10">
    <name type="scientific">Daldinia eschscholtzii</name>
    <dbReference type="NCBI Taxonomy" id="292717"/>
    <lineage>
        <taxon>Eukaryota</taxon>
        <taxon>Fungi</taxon>
        <taxon>Dikarya</taxon>
        <taxon>Ascomycota</taxon>
        <taxon>Pezizomycotina</taxon>
        <taxon>Sordariomycetes</taxon>
        <taxon>Xylariomycetidae</taxon>
        <taxon>Xylariales</taxon>
        <taxon>Hypoxylaceae</taxon>
        <taxon>Daldinia</taxon>
    </lineage>
</organism>
<feature type="compositionally biased region" description="Low complexity" evidence="7">
    <location>
        <begin position="120"/>
        <end position="145"/>
    </location>
</feature>
<reference evidence="9 10" key="1">
    <citation type="journal article" date="2024" name="Front Chem Biol">
        <title>Unveiling the potential of Daldinia eschscholtzii MFLUCC 19-0629 through bioactivity and bioinformatics studies for enhanced sustainable agriculture production.</title>
        <authorList>
            <person name="Brooks S."/>
            <person name="Weaver J.A."/>
            <person name="Klomchit A."/>
            <person name="Alharthi S.A."/>
            <person name="Onlamun T."/>
            <person name="Nurani R."/>
            <person name="Vong T.K."/>
            <person name="Alberti F."/>
            <person name="Greco C."/>
        </authorList>
    </citation>
    <scope>NUCLEOTIDE SEQUENCE [LARGE SCALE GENOMIC DNA]</scope>
    <source>
        <strain evidence="9">MFLUCC 19-0629</strain>
    </source>
</reference>
<gene>
    <name evidence="9" type="ORF">Daesc_001209</name>
</gene>
<proteinExistence type="predicted"/>
<evidence type="ECO:0000256" key="1">
    <source>
        <dbReference type="ARBA" id="ARBA00004123"/>
    </source>
</evidence>
<feature type="compositionally biased region" description="Polar residues" evidence="7">
    <location>
        <begin position="221"/>
        <end position="260"/>
    </location>
</feature>
<dbReference type="InterPro" id="IPR001965">
    <property type="entry name" value="Znf_PHD"/>
</dbReference>
<protein>
    <recommendedName>
        <fullName evidence="8">PHD-type domain-containing protein</fullName>
    </recommendedName>
</protein>
<evidence type="ECO:0000256" key="5">
    <source>
        <dbReference type="ARBA" id="ARBA00023242"/>
    </source>
</evidence>
<dbReference type="InterPro" id="IPR011011">
    <property type="entry name" value="Znf_FYVE_PHD"/>
</dbReference>
<keyword evidence="3 6" id="KW-0863">Zinc-finger</keyword>
<feature type="compositionally biased region" description="Polar residues" evidence="7">
    <location>
        <begin position="415"/>
        <end position="454"/>
    </location>
</feature>
<dbReference type="PANTHER" id="PTHR12628:SF10">
    <property type="entry name" value="HOMEOBOX DOMAIN-CONTAINING PROTEIN"/>
    <property type="match status" value="1"/>
</dbReference>
<feature type="compositionally biased region" description="Low complexity" evidence="7">
    <location>
        <begin position="85"/>
        <end position="95"/>
    </location>
</feature>
<dbReference type="Proteomes" id="UP001369815">
    <property type="component" value="Unassembled WGS sequence"/>
</dbReference>
<evidence type="ECO:0000256" key="2">
    <source>
        <dbReference type="ARBA" id="ARBA00022723"/>
    </source>
</evidence>
<feature type="compositionally biased region" description="Basic and acidic residues" evidence="7">
    <location>
        <begin position="404"/>
        <end position="413"/>
    </location>
</feature>
<feature type="region of interest" description="Disordered" evidence="7">
    <location>
        <begin position="1"/>
        <end position="69"/>
    </location>
</feature>
<evidence type="ECO:0000313" key="9">
    <source>
        <dbReference type="EMBL" id="KAK6958410.1"/>
    </source>
</evidence>
<dbReference type="GO" id="GO:0008270">
    <property type="term" value="F:zinc ion binding"/>
    <property type="evidence" value="ECO:0007669"/>
    <property type="project" value="UniProtKB-KW"/>
</dbReference>
<dbReference type="SMART" id="SM00249">
    <property type="entry name" value="PHD"/>
    <property type="match status" value="1"/>
</dbReference>
<evidence type="ECO:0000313" key="10">
    <source>
        <dbReference type="Proteomes" id="UP001369815"/>
    </source>
</evidence>
<dbReference type="Pfam" id="PF00628">
    <property type="entry name" value="PHD"/>
    <property type="match status" value="1"/>
</dbReference>
<dbReference type="PANTHER" id="PTHR12628">
    <property type="entry name" value="POLYCOMB-LIKE TRANSCRIPTION FACTOR"/>
    <property type="match status" value="1"/>
</dbReference>
<feature type="compositionally biased region" description="Low complexity" evidence="7">
    <location>
        <begin position="16"/>
        <end position="36"/>
    </location>
</feature>
<feature type="domain" description="PHD-type" evidence="8">
    <location>
        <begin position="278"/>
        <end position="334"/>
    </location>
</feature>
<keyword evidence="2" id="KW-0479">Metal-binding</keyword>
<dbReference type="InterPro" id="IPR013083">
    <property type="entry name" value="Znf_RING/FYVE/PHD"/>
</dbReference>
<keyword evidence="10" id="KW-1185">Reference proteome</keyword>
<evidence type="ECO:0000256" key="7">
    <source>
        <dbReference type="SAM" id="MobiDB-lite"/>
    </source>
</evidence>
<feature type="region of interest" description="Disordered" evidence="7">
    <location>
        <begin position="388"/>
        <end position="471"/>
    </location>
</feature>
<dbReference type="EMBL" id="JBANMG010000001">
    <property type="protein sequence ID" value="KAK6958410.1"/>
    <property type="molecule type" value="Genomic_DNA"/>
</dbReference>
<evidence type="ECO:0000256" key="6">
    <source>
        <dbReference type="PROSITE-ProRule" id="PRU00146"/>
    </source>
</evidence>
<dbReference type="SUPFAM" id="SSF57903">
    <property type="entry name" value="FYVE/PHD zinc finger"/>
    <property type="match status" value="1"/>
</dbReference>
<feature type="compositionally biased region" description="Basic residues" evidence="7">
    <location>
        <begin position="185"/>
        <end position="198"/>
    </location>
</feature>
<comment type="subcellular location">
    <subcellularLocation>
        <location evidence="1">Nucleus</location>
    </subcellularLocation>
</comment>
<keyword evidence="4" id="KW-0862">Zinc</keyword>
<dbReference type="Gene3D" id="3.30.40.10">
    <property type="entry name" value="Zinc/RING finger domain, C3HC4 (zinc finger)"/>
    <property type="match status" value="1"/>
</dbReference>
<dbReference type="AlphaFoldDB" id="A0AAX6N0H2"/>
<sequence>MDPEKEKDKAGDVGDVVTTPATPATPAASATVASPKPSEPIQPAAPKAPSPAPSTASSTGRPPYVPQFSAATQMILKRINSKPGSLSSALSSASSTFPRNSIKDSAFEDTKRRLVKSMNTSLTMPLPTLPPKQTSSSSTTKKPPTGNTMPLPMNDAFQLRTPAPAKYGSTTKEAPRSQKAPVQKSKGKSQRGTKRKRGKNEDDEDEDTSSSLSDLSDNESHTSITAVATTAKENQAMPTMTKSGRQVQKPAQYNPSQQSARDAATQKRKNYGKRTAEQALCKVCTRGLSVPANQIVFCDGCNFCWHQMCHDPYIDDEFVSNESRSWFCGRCLAKREKHLARKKNLEGFKGTSWSGKTNEQKRTYLSGVPHAQLVNLIMYSTELHPDLPIFPPETKRGATQAGRSSHESLRGKADSNINVGPTHYSSKVSTPDSHTVNVKTGANKGTTGAENQDQAAREDSADSVPPAWPKVGRGCLAGLEIDEDDLRDDNDYEAFSVTTYDSKGKKIMENGMPV</sequence>
<keyword evidence="5" id="KW-0539">Nucleus</keyword>
<dbReference type="PROSITE" id="PS50016">
    <property type="entry name" value="ZF_PHD_2"/>
    <property type="match status" value="1"/>
</dbReference>
<dbReference type="InterPro" id="IPR019787">
    <property type="entry name" value="Znf_PHD-finger"/>
</dbReference>
<dbReference type="PROSITE" id="PS01359">
    <property type="entry name" value="ZF_PHD_1"/>
    <property type="match status" value="1"/>
</dbReference>
<accession>A0AAX6N0H2</accession>
<feature type="compositionally biased region" description="Basic and acidic residues" evidence="7">
    <location>
        <begin position="1"/>
        <end position="12"/>
    </location>
</feature>
<dbReference type="GO" id="GO:0003677">
    <property type="term" value="F:DNA binding"/>
    <property type="evidence" value="ECO:0007669"/>
    <property type="project" value="TreeGrafter"/>
</dbReference>